<gene>
    <name evidence="2" type="ORF">Saso_68710</name>
</gene>
<keyword evidence="3" id="KW-1185">Reference proteome</keyword>
<evidence type="ECO:0000313" key="2">
    <source>
        <dbReference type="EMBL" id="GHI65221.1"/>
    </source>
</evidence>
<proteinExistence type="predicted"/>
<dbReference type="EMBL" id="BNEB01000005">
    <property type="protein sequence ID" value="GHI65221.1"/>
    <property type="molecule type" value="Genomic_DNA"/>
</dbReference>
<feature type="region of interest" description="Disordered" evidence="1">
    <location>
        <begin position="41"/>
        <end position="64"/>
    </location>
</feature>
<evidence type="ECO:0000256" key="1">
    <source>
        <dbReference type="SAM" id="MobiDB-lite"/>
    </source>
</evidence>
<reference evidence="3" key="1">
    <citation type="submission" date="2023-07" db="EMBL/GenBank/DDBJ databases">
        <title>Whole genome shotgun sequence of Streptomyces cacaoi subsp. asoensis NBRC 13813.</title>
        <authorList>
            <person name="Komaki H."/>
            <person name="Tamura T."/>
        </authorList>
    </citation>
    <scope>NUCLEOTIDE SEQUENCE [LARGE SCALE GENOMIC DNA]</scope>
    <source>
        <strain evidence="3">NBRC 13813</strain>
    </source>
</reference>
<dbReference type="Proteomes" id="UP000649259">
    <property type="component" value="Unassembled WGS sequence"/>
</dbReference>
<sequence length="64" mass="6620">MAPAPLGDTVNVLRHGGTRALAFGIRIAAAAVDLIGTVPLFPVRTPDRPPRPGETESRPPSPAP</sequence>
<accession>A0ABQ3SAR1</accession>
<feature type="compositionally biased region" description="Basic and acidic residues" evidence="1">
    <location>
        <begin position="45"/>
        <end position="57"/>
    </location>
</feature>
<name>A0ABQ3SAR1_9ACTN</name>
<evidence type="ECO:0000313" key="3">
    <source>
        <dbReference type="Proteomes" id="UP000649259"/>
    </source>
</evidence>
<organism evidence="2 3">
    <name type="scientific">Streptomyces asoensis</name>
    <dbReference type="NCBI Taxonomy" id="249586"/>
    <lineage>
        <taxon>Bacteria</taxon>
        <taxon>Bacillati</taxon>
        <taxon>Actinomycetota</taxon>
        <taxon>Actinomycetes</taxon>
        <taxon>Kitasatosporales</taxon>
        <taxon>Streptomycetaceae</taxon>
        <taxon>Streptomyces</taxon>
    </lineage>
</organism>
<comment type="caution">
    <text evidence="2">The sequence shown here is derived from an EMBL/GenBank/DDBJ whole genome shotgun (WGS) entry which is preliminary data.</text>
</comment>
<protein>
    <submittedName>
        <fullName evidence="2">Uncharacterized protein</fullName>
    </submittedName>
</protein>